<dbReference type="GO" id="GO:0006857">
    <property type="term" value="P:oligopeptide transport"/>
    <property type="evidence" value="ECO:0007669"/>
    <property type="project" value="InterPro"/>
</dbReference>
<feature type="transmembrane region" description="Helical" evidence="6">
    <location>
        <begin position="445"/>
        <end position="464"/>
    </location>
</feature>
<dbReference type="GO" id="GO:0016020">
    <property type="term" value="C:membrane"/>
    <property type="evidence" value="ECO:0007669"/>
    <property type="project" value="UniProtKB-SubCell"/>
</dbReference>
<dbReference type="InterPro" id="IPR000109">
    <property type="entry name" value="POT_fam"/>
</dbReference>
<dbReference type="PROSITE" id="PS01022">
    <property type="entry name" value="PTR2_1"/>
    <property type="match status" value="1"/>
</dbReference>
<protein>
    <submittedName>
        <fullName evidence="7">Proton-dependent oligopeptide transporter family</fullName>
    </submittedName>
</protein>
<evidence type="ECO:0000256" key="4">
    <source>
        <dbReference type="ARBA" id="ARBA00022989"/>
    </source>
</evidence>
<dbReference type="OrthoDB" id="8904098at2759"/>
<dbReference type="PANTHER" id="PTHR11654">
    <property type="entry name" value="OLIGOPEPTIDE TRANSPORTER-RELATED"/>
    <property type="match status" value="1"/>
</dbReference>
<feature type="transmembrane region" description="Helical" evidence="6">
    <location>
        <begin position="525"/>
        <end position="545"/>
    </location>
</feature>
<dbReference type="SUPFAM" id="SSF103473">
    <property type="entry name" value="MFS general substrate transporter"/>
    <property type="match status" value="3"/>
</dbReference>
<feature type="transmembrane region" description="Helical" evidence="6">
    <location>
        <begin position="948"/>
        <end position="967"/>
    </location>
</feature>
<feature type="transmembrane region" description="Helical" evidence="6">
    <location>
        <begin position="400"/>
        <end position="421"/>
    </location>
</feature>
<feature type="transmembrane region" description="Helical" evidence="6">
    <location>
        <begin position="640"/>
        <end position="662"/>
    </location>
</feature>
<feature type="transmembrane region" description="Helical" evidence="6">
    <location>
        <begin position="95"/>
        <end position="117"/>
    </location>
</feature>
<evidence type="ECO:0000256" key="2">
    <source>
        <dbReference type="ARBA" id="ARBA00005982"/>
    </source>
</evidence>
<evidence type="ECO:0000256" key="3">
    <source>
        <dbReference type="ARBA" id="ARBA00022692"/>
    </source>
</evidence>
<gene>
    <name evidence="7" type="ORF">BVC80_1639g19</name>
</gene>
<feature type="transmembrane region" description="Helical" evidence="6">
    <location>
        <begin position="552"/>
        <end position="574"/>
    </location>
</feature>
<feature type="transmembrane region" description="Helical" evidence="6">
    <location>
        <begin position="1108"/>
        <end position="1130"/>
    </location>
</feature>
<feature type="transmembrane region" description="Helical" evidence="6">
    <location>
        <begin position="820"/>
        <end position="842"/>
    </location>
</feature>
<feature type="transmembrane region" description="Helical" evidence="6">
    <location>
        <begin position="1474"/>
        <end position="1493"/>
    </location>
</feature>
<feature type="transmembrane region" description="Helical" evidence="6">
    <location>
        <begin position="668"/>
        <end position="688"/>
    </location>
</feature>
<feature type="transmembrane region" description="Helical" evidence="6">
    <location>
        <begin position="485"/>
        <end position="505"/>
    </location>
</feature>
<evidence type="ECO:0000256" key="1">
    <source>
        <dbReference type="ARBA" id="ARBA00004141"/>
    </source>
</evidence>
<keyword evidence="8" id="KW-1185">Reference proteome</keyword>
<keyword evidence="4 6" id="KW-1133">Transmembrane helix</keyword>
<feature type="transmembrane region" description="Helical" evidence="6">
    <location>
        <begin position="594"/>
        <end position="614"/>
    </location>
</feature>
<evidence type="ECO:0000256" key="5">
    <source>
        <dbReference type="ARBA" id="ARBA00023136"/>
    </source>
</evidence>
<feature type="transmembrane region" description="Helical" evidence="6">
    <location>
        <begin position="1039"/>
        <end position="1061"/>
    </location>
</feature>
<feature type="transmembrane region" description="Helical" evidence="6">
    <location>
        <begin position="123"/>
        <end position="143"/>
    </location>
</feature>
<dbReference type="InterPro" id="IPR036259">
    <property type="entry name" value="MFS_trans_sf"/>
</dbReference>
<comment type="similarity">
    <text evidence="2">Belongs to the major facilitator superfamily. Proton-dependent oligopeptide transporter (POT/PTR) (TC 2.A.17) family.</text>
</comment>
<name>A0A200Q6N4_MACCD</name>
<feature type="transmembrane region" description="Helical" evidence="6">
    <location>
        <begin position="991"/>
        <end position="1008"/>
    </location>
</feature>
<dbReference type="Proteomes" id="UP000195402">
    <property type="component" value="Unassembled WGS sequence"/>
</dbReference>
<dbReference type="Gene3D" id="1.20.1250.20">
    <property type="entry name" value="MFS general substrate transporter like domains"/>
    <property type="match status" value="3"/>
</dbReference>
<feature type="transmembrane region" description="Helical" evidence="6">
    <location>
        <begin position="52"/>
        <end position="69"/>
    </location>
</feature>
<feature type="transmembrane region" description="Helical" evidence="6">
    <location>
        <begin position="863"/>
        <end position="883"/>
    </location>
</feature>
<evidence type="ECO:0000313" key="7">
    <source>
        <dbReference type="EMBL" id="OVA06133.1"/>
    </source>
</evidence>
<feature type="transmembrane region" description="Helical" evidence="6">
    <location>
        <begin position="1304"/>
        <end position="1324"/>
    </location>
</feature>
<dbReference type="OMA" id="TMDRSVT"/>
<feature type="transmembrane region" description="Helical" evidence="6">
    <location>
        <begin position="235"/>
        <end position="256"/>
    </location>
</feature>
<comment type="subcellular location">
    <subcellularLocation>
        <location evidence="1">Membrane</location>
        <topology evidence="1">Multi-pass membrane protein</topology>
    </subcellularLocation>
</comment>
<feature type="transmembrane region" description="Helical" evidence="6">
    <location>
        <begin position="781"/>
        <end position="800"/>
    </location>
</feature>
<organism evidence="7 8">
    <name type="scientific">Macleaya cordata</name>
    <name type="common">Five-seeded plume-poppy</name>
    <name type="synonym">Bocconia cordata</name>
    <dbReference type="NCBI Taxonomy" id="56857"/>
    <lineage>
        <taxon>Eukaryota</taxon>
        <taxon>Viridiplantae</taxon>
        <taxon>Streptophyta</taxon>
        <taxon>Embryophyta</taxon>
        <taxon>Tracheophyta</taxon>
        <taxon>Spermatophyta</taxon>
        <taxon>Magnoliopsida</taxon>
        <taxon>Ranunculales</taxon>
        <taxon>Papaveraceae</taxon>
        <taxon>Papaveroideae</taxon>
        <taxon>Macleaya</taxon>
    </lineage>
</organism>
<keyword evidence="3 6" id="KW-0812">Transmembrane</keyword>
<feature type="transmembrane region" description="Helical" evidence="6">
    <location>
        <begin position="369"/>
        <end position="388"/>
    </location>
</feature>
<dbReference type="InterPro" id="IPR018456">
    <property type="entry name" value="PTR2_symporter_CS"/>
</dbReference>
<feature type="transmembrane region" description="Helical" evidence="6">
    <location>
        <begin position="1385"/>
        <end position="1407"/>
    </location>
</feature>
<proteinExistence type="inferred from homology"/>
<feature type="transmembrane region" description="Helical" evidence="6">
    <location>
        <begin position="1150"/>
        <end position="1170"/>
    </location>
</feature>
<evidence type="ECO:0000256" key="6">
    <source>
        <dbReference type="SAM" id="Phobius"/>
    </source>
</evidence>
<feature type="transmembrane region" description="Helical" evidence="6">
    <location>
        <begin position="1081"/>
        <end position="1101"/>
    </location>
</feature>
<dbReference type="GO" id="GO:0022857">
    <property type="term" value="F:transmembrane transporter activity"/>
    <property type="evidence" value="ECO:0007669"/>
    <property type="project" value="InterPro"/>
</dbReference>
<accession>A0A200Q6N4</accession>
<feature type="transmembrane region" description="Helical" evidence="6">
    <location>
        <begin position="317"/>
        <end position="337"/>
    </location>
</feature>
<keyword evidence="5 6" id="KW-0472">Membrane</keyword>
<feature type="transmembrane region" description="Helical" evidence="6">
    <location>
        <begin position="1263"/>
        <end position="1284"/>
    </location>
</feature>
<reference evidence="7 8" key="1">
    <citation type="journal article" date="2017" name="Mol. Plant">
        <title>The Genome of Medicinal Plant Macleaya cordata Provides New Insights into Benzylisoquinoline Alkaloids Metabolism.</title>
        <authorList>
            <person name="Liu X."/>
            <person name="Liu Y."/>
            <person name="Huang P."/>
            <person name="Ma Y."/>
            <person name="Qing Z."/>
            <person name="Tang Q."/>
            <person name="Cao H."/>
            <person name="Cheng P."/>
            <person name="Zheng Y."/>
            <person name="Yuan Z."/>
            <person name="Zhou Y."/>
            <person name="Liu J."/>
            <person name="Tang Z."/>
            <person name="Zhuo Y."/>
            <person name="Zhang Y."/>
            <person name="Yu L."/>
            <person name="Huang J."/>
            <person name="Yang P."/>
            <person name="Peng Q."/>
            <person name="Zhang J."/>
            <person name="Jiang W."/>
            <person name="Zhang Z."/>
            <person name="Lin K."/>
            <person name="Ro D.K."/>
            <person name="Chen X."/>
            <person name="Xiong X."/>
            <person name="Shang Y."/>
            <person name="Huang S."/>
            <person name="Zeng J."/>
        </authorList>
    </citation>
    <scope>NUCLEOTIDE SEQUENCE [LARGE SCALE GENOMIC DNA]</scope>
    <source>
        <strain evidence="8">cv. BLH2017</strain>
        <tissue evidence="7">Root</tissue>
    </source>
</reference>
<feature type="transmembrane region" description="Helical" evidence="6">
    <location>
        <begin position="1428"/>
        <end position="1449"/>
    </location>
</feature>
<comment type="caution">
    <text evidence="7">The sequence shown here is derived from an EMBL/GenBank/DDBJ whole genome shotgun (WGS) entry which is preliminary data.</text>
</comment>
<dbReference type="Pfam" id="PF00854">
    <property type="entry name" value="PTR2"/>
    <property type="match status" value="4"/>
</dbReference>
<feature type="transmembrane region" description="Helical" evidence="6">
    <location>
        <begin position="903"/>
        <end position="927"/>
    </location>
</feature>
<feature type="transmembrane region" description="Helical" evidence="6">
    <location>
        <begin position="276"/>
        <end position="296"/>
    </location>
</feature>
<dbReference type="FunFam" id="1.20.1250.20:FF:000410">
    <property type="entry name" value="POT family protein"/>
    <property type="match status" value="2"/>
</dbReference>
<sequence length="1504" mass="167155">MSTVAFIEHIKLFGLGLLTLSVVLPSLTSPLDDCLNKLENGNSCNSPSSFQVTFFFFSLYLVAVGRGGFKPCAQAFGADQFDGQHPEECKSKSSFFNWWSLGLCVGSSISHLALNYIQDNLGWGLGFGIPCISMALALIIFLFGTKIYRFTMKEDKDQNLFFRITQVFVVAAKNWRTTSSSTILQDEEIGISHHVRVGAHQFKFLDKALIYTSNGCSRKQDTPCSISQVEDAKAILRLVPIWMTCSIYAVVFAQYSTFFTKQGKTMDRSIGPEFQIPAASIQIFISLSVIIFITIYDRLFVPLARTFTGKPNGITMLQRIGVGIFLSVVCMVIAAIIEQKRLQIALDFGLIDVPEATVPMSVWWLVPQYVLFGLSGVFAVTGLQEFFYDQVPEGLRSVGLSLFSSIFGIGSFLSSFLISFIERVTSGTGRYSWFSNNLNRAHLDYFYWLLAGLSAVQFSVDCVVDYRGDRVINRSKFGGWKSASLIIIVEIFQMFAYYGISSNLISYLTGPLGQSNTTAAENINAWTGVMWMLPLLAAFVSDSYLGRFRTILLSSLIYILGLGLLTLSVMLPSLNPPDCPSSIENNTSCTSPSSFQVIFFFSSLYLVAIGRAGYKPCAQAFGADQFDGRNLEECKSKSSFFNWWGLGLYLGSTISHLILNYIQDNLSWGLGFGIPCVSMIVALVLLLLGMKTYRYSVKEDKENPLLRIVRVFLAAAKNWRTTSSSTIIQEEEIGISHHFRLGAHQFKFLDKALIDISNDPISSRKLGVPCTISQVEDAKAILRLVPIWITCLMYAVVFSQSMTFFTKQGNTMDRSIGPEFQIPAASIHIFVSISSIIFIAIYDRLFIPLSRAFTNKPNGITMLQRIGCGMVLSIISMMVAAIIEKKRLQTASDFGLIDMPKAIVPMSVWWLIPQYVLTGVANVFTMIGLQEFFYDQMPNGLRSVGLSLFNSIFGIGSFLSGFLISVIEKVTRGNDQYSWFSDNLNRAHLDYFYLLLGGLSIVEFAAYLDSSSNNFVEGVVDYRGERVIDRSKHGGWRSASLVIVVEIAQTFTYFGISSNLISYLTGPLRQPTVVAAANVNAWVGVMWMLPLVSAFLADSYLGQFRTIIFSSLIYILGLALLILSTAVPSLRPPSCSKNSEDNASCPSPSSFQVFFFFSSLYLIAIGNAGYKPIIVHLILNYIQDYLSWGLGFGIPSAENWRTTSSSSTTIVEEIGMPYRIGSSHQFKFLDKALIIDTSSELVGSTRKQGIPCSISQVEDAKALLRLAPIWITCLIYSIVVAQLVTFFTKQASTMDRSLGSEFQIPAASIQIFSSLSFILFIIIYDRLFVPFARTFTSKSNGITILQRVGGGLFLSIITMVVAAIVEKKRLQTALDFGLIDMPKATVPMSVWWLIPQNVLHGLTSVLAKVGLQEFFYDQVPHGLRTMGVSLFFSLFGTGNFLSSLLISVIEKVTGGSSPYSSWFPNNLNQAHLDYFYWLLAGLSIIQFAAYLYFSKSYLYNIRRM</sequence>
<dbReference type="InParanoid" id="A0A200Q6N4"/>
<feature type="transmembrane region" description="Helical" evidence="6">
    <location>
        <begin position="1344"/>
        <end position="1365"/>
    </location>
</feature>
<dbReference type="EMBL" id="MVGT01002944">
    <property type="protein sequence ID" value="OVA06133.1"/>
    <property type="molecule type" value="Genomic_DNA"/>
</dbReference>
<evidence type="ECO:0000313" key="8">
    <source>
        <dbReference type="Proteomes" id="UP000195402"/>
    </source>
</evidence>